<sequence length="365" mass="40965">MTIKEVISIIESQIAIPQAEDFDNVGLLCGLPNRNVSRILVCHDALEKVIDEAIDKNCNLVVCFHPIIFSGLKSITGKNYVEKAVLKAIENKIAIYAIHTALDNDFFGVNARICNQLGLRNLKILQPKKNNLKQLTVFVPNNYSENVKEALFAAGAGNIGFYDECSFTIEGKGTFRPMEGSTPFSGQLNNREDAEEKMISVIFESYKQNQIVSAMKKAHPYEEVAHQIYSLDNQNQYSGLGMYGEFENEMEEKDFLRFIKDKFKVDIIKHSDFTGKKIKKVGVLGGSGASAIKSALGNNCDAFITGDLKYHDYFQAESKMLICDVGHYESEQWVAEQIFEILSQKISTFAILKSSEKTNPVNYFL</sequence>
<evidence type="ECO:0000256" key="2">
    <source>
        <dbReference type="ARBA" id="ARBA00022723"/>
    </source>
</evidence>
<comment type="similarity">
    <text evidence="1 3">Belongs to the GTP cyclohydrolase I type 2/NIF3 family.</text>
</comment>
<protein>
    <recommendedName>
        <fullName evidence="3">GTP cyclohydrolase 1 type 2 homolog</fullName>
    </recommendedName>
</protein>
<dbReference type="InterPro" id="IPR002678">
    <property type="entry name" value="DUF34/NIF3"/>
</dbReference>
<dbReference type="EMBL" id="CP094529">
    <property type="protein sequence ID" value="UOE38889.1"/>
    <property type="molecule type" value="Genomic_DNA"/>
</dbReference>
<dbReference type="Gene3D" id="3.40.1390.30">
    <property type="entry name" value="NIF3 (NGG1p interacting factor 3)-like"/>
    <property type="match status" value="1"/>
</dbReference>
<keyword evidence="2 3" id="KW-0479">Metal-binding</keyword>
<proteinExistence type="inferred from homology"/>
<evidence type="ECO:0000313" key="5">
    <source>
        <dbReference type="Proteomes" id="UP000831068"/>
    </source>
</evidence>
<dbReference type="NCBIfam" id="TIGR00486">
    <property type="entry name" value="YbgI_SA1388"/>
    <property type="match status" value="1"/>
</dbReference>
<dbReference type="Gene3D" id="3.30.70.120">
    <property type="match status" value="1"/>
</dbReference>
<dbReference type="InterPro" id="IPR017221">
    <property type="entry name" value="DUF34/NIF3_bac"/>
</dbReference>
<dbReference type="InterPro" id="IPR036069">
    <property type="entry name" value="DUF34/NIF3_sf"/>
</dbReference>
<evidence type="ECO:0000256" key="3">
    <source>
        <dbReference type="PIRNR" id="PIRNR037489"/>
    </source>
</evidence>
<gene>
    <name evidence="4" type="ORF">MTP08_03710</name>
</gene>
<dbReference type="InterPro" id="IPR015867">
    <property type="entry name" value="N-reg_PII/ATP_PRibTrfase_C"/>
</dbReference>
<dbReference type="Proteomes" id="UP000831068">
    <property type="component" value="Chromosome"/>
</dbReference>
<evidence type="ECO:0000313" key="4">
    <source>
        <dbReference type="EMBL" id="UOE38889.1"/>
    </source>
</evidence>
<organism evidence="4 5">
    <name type="scientific">Chryseobacterium oryzae</name>
    <dbReference type="NCBI Taxonomy" id="2929799"/>
    <lineage>
        <taxon>Bacteria</taxon>
        <taxon>Pseudomonadati</taxon>
        <taxon>Bacteroidota</taxon>
        <taxon>Flavobacteriia</taxon>
        <taxon>Flavobacteriales</taxon>
        <taxon>Weeksellaceae</taxon>
        <taxon>Chryseobacterium group</taxon>
        <taxon>Chryseobacterium</taxon>
    </lineage>
</organism>
<evidence type="ECO:0000256" key="1">
    <source>
        <dbReference type="ARBA" id="ARBA00006964"/>
    </source>
</evidence>
<dbReference type="PANTHER" id="PTHR13799:SF14">
    <property type="entry name" value="GTP CYCLOHYDROLASE 1 TYPE 2 HOMOLOG"/>
    <property type="match status" value="1"/>
</dbReference>
<name>A0ABY4BJ06_9FLAO</name>
<dbReference type="PANTHER" id="PTHR13799">
    <property type="entry name" value="NGG1 INTERACTING FACTOR 3"/>
    <property type="match status" value="1"/>
</dbReference>
<accession>A0ABY4BJ06</accession>
<reference evidence="4 5" key="1">
    <citation type="submission" date="2022-03" db="EMBL/GenBank/DDBJ databases">
        <title>Chryseobacterium sp. isolated from the Andong Sikhe.</title>
        <authorList>
            <person name="Won M."/>
            <person name="Kim S.-J."/>
            <person name="Kwon S.-W."/>
        </authorList>
    </citation>
    <scope>NUCLEOTIDE SEQUENCE [LARGE SCALE GENOMIC DNA]</scope>
    <source>
        <strain evidence="4 5">ADR-1</strain>
    </source>
</reference>
<dbReference type="PIRSF" id="PIRSF037489">
    <property type="entry name" value="UCP037489_NIF3_YqfO"/>
    <property type="match status" value="1"/>
</dbReference>
<dbReference type="RefSeq" id="WP_243577096.1">
    <property type="nucleotide sequence ID" value="NZ_CP094529.1"/>
</dbReference>
<keyword evidence="5" id="KW-1185">Reference proteome</keyword>
<dbReference type="Pfam" id="PF01784">
    <property type="entry name" value="DUF34_NIF3"/>
    <property type="match status" value="1"/>
</dbReference>
<dbReference type="SUPFAM" id="SSF102705">
    <property type="entry name" value="NIF3 (NGG1p interacting factor 3)-like"/>
    <property type="match status" value="1"/>
</dbReference>